<evidence type="ECO:0000259" key="1">
    <source>
        <dbReference type="Pfam" id="PF04230"/>
    </source>
</evidence>
<feature type="domain" description="Polysaccharide pyruvyl transferase" evidence="1">
    <location>
        <begin position="85"/>
        <end position="230"/>
    </location>
</feature>
<gene>
    <name evidence="2" type="ORF">SDC9_68594</name>
</gene>
<name>A0A644Y6F4_9ZZZZ</name>
<proteinExistence type="predicted"/>
<dbReference type="InterPro" id="IPR007345">
    <property type="entry name" value="Polysacch_pyruvyl_Trfase"/>
</dbReference>
<protein>
    <recommendedName>
        <fullName evidence="1">Polysaccharide pyruvyl transferase domain-containing protein</fullName>
    </recommendedName>
</protein>
<reference evidence="2" key="1">
    <citation type="submission" date="2019-08" db="EMBL/GenBank/DDBJ databases">
        <authorList>
            <person name="Kucharzyk K."/>
            <person name="Murdoch R.W."/>
            <person name="Higgins S."/>
            <person name="Loffler F."/>
        </authorList>
    </citation>
    <scope>NUCLEOTIDE SEQUENCE</scope>
</reference>
<dbReference type="AlphaFoldDB" id="A0A644Y6F4"/>
<organism evidence="2">
    <name type="scientific">bioreactor metagenome</name>
    <dbReference type="NCBI Taxonomy" id="1076179"/>
    <lineage>
        <taxon>unclassified sequences</taxon>
        <taxon>metagenomes</taxon>
        <taxon>ecological metagenomes</taxon>
    </lineage>
</organism>
<dbReference type="EMBL" id="VSSQ01003745">
    <property type="protein sequence ID" value="MPM22143.1"/>
    <property type="molecule type" value="Genomic_DNA"/>
</dbReference>
<comment type="caution">
    <text evidence="2">The sequence shown here is derived from an EMBL/GenBank/DDBJ whole genome shotgun (WGS) entry which is preliminary data.</text>
</comment>
<sequence length="295" mass="33926">MKTLNIFKSYRLSKIFYELYYPAIKAFSSDFLLINSFLPVKEGRVGINNFGDDLNIHLMKLISGKRIIPLQYCKTAIKNEELNYLCIGSYLHNSNNGSVIWGTGAIEERLPDRFRFKKIHAVRGPKTRDLLIKNGINCPEVYGDPALLLPLFYKPTRPKKYRLGIIPHIVDKNDSVVHELATQSGVKILDIQHSGVWTDFIEQINECEIILSSSLHGIIISDAYNIPNVWAKFGAELIGDKFKFQDYFLSVNREIIDPVKFNKSIDIEEVIKLSYSWKKITFNPHLLLEACPFRK</sequence>
<dbReference type="Pfam" id="PF04230">
    <property type="entry name" value="PS_pyruv_trans"/>
    <property type="match status" value="1"/>
</dbReference>
<accession>A0A644Y6F4</accession>
<evidence type="ECO:0000313" key="2">
    <source>
        <dbReference type="EMBL" id="MPM22143.1"/>
    </source>
</evidence>